<dbReference type="PANTHER" id="PTHR30026:SF20">
    <property type="entry name" value="OUTER MEMBRANE PROTEIN TOLC"/>
    <property type="match status" value="1"/>
</dbReference>
<accession>A0A1H2J255</accession>
<evidence type="ECO:0000313" key="9">
    <source>
        <dbReference type="EMBL" id="SDU50503.1"/>
    </source>
</evidence>
<dbReference type="GO" id="GO:0015288">
    <property type="term" value="F:porin activity"/>
    <property type="evidence" value="ECO:0007669"/>
    <property type="project" value="TreeGrafter"/>
</dbReference>
<dbReference type="InterPro" id="IPR051906">
    <property type="entry name" value="TolC-like"/>
</dbReference>
<feature type="signal peptide" evidence="8">
    <location>
        <begin position="1"/>
        <end position="25"/>
    </location>
</feature>
<keyword evidence="8" id="KW-0732">Signal</keyword>
<keyword evidence="3" id="KW-0813">Transport</keyword>
<dbReference type="GO" id="GO:0009279">
    <property type="term" value="C:cell outer membrane"/>
    <property type="evidence" value="ECO:0007669"/>
    <property type="project" value="UniProtKB-SubCell"/>
</dbReference>
<dbReference type="Pfam" id="PF02321">
    <property type="entry name" value="OEP"/>
    <property type="match status" value="1"/>
</dbReference>
<comment type="similarity">
    <text evidence="2">Belongs to the outer membrane factor (OMF) (TC 1.B.17) family.</text>
</comment>
<reference evidence="10" key="1">
    <citation type="submission" date="2016-10" db="EMBL/GenBank/DDBJ databases">
        <authorList>
            <person name="Varghese N."/>
            <person name="Submissions S."/>
        </authorList>
    </citation>
    <scope>NUCLEOTIDE SEQUENCE [LARGE SCALE GENOMIC DNA]</scope>
    <source>
        <strain evidence="10">DSM 3384</strain>
    </source>
</reference>
<proteinExistence type="inferred from homology"/>
<dbReference type="RefSeq" id="WP_092236449.1">
    <property type="nucleotide sequence ID" value="NZ_FNLL01000010.1"/>
</dbReference>
<dbReference type="Gene3D" id="1.20.1600.10">
    <property type="entry name" value="Outer membrane efflux proteins (OEP)"/>
    <property type="match status" value="1"/>
</dbReference>
<feature type="chain" id="PRO_5011529987" evidence="8">
    <location>
        <begin position="26"/>
        <end position="463"/>
    </location>
</feature>
<comment type="subcellular location">
    <subcellularLocation>
        <location evidence="1">Cell outer membrane</location>
    </subcellularLocation>
</comment>
<name>A0A1H2J255_9BACT</name>
<dbReference type="AlphaFoldDB" id="A0A1H2J255"/>
<organism evidence="9 10">
    <name type="scientific">Desulfobacula phenolica</name>
    <dbReference type="NCBI Taxonomy" id="90732"/>
    <lineage>
        <taxon>Bacteria</taxon>
        <taxon>Pseudomonadati</taxon>
        <taxon>Thermodesulfobacteriota</taxon>
        <taxon>Desulfobacteria</taxon>
        <taxon>Desulfobacterales</taxon>
        <taxon>Desulfobacteraceae</taxon>
        <taxon>Desulfobacula</taxon>
    </lineage>
</organism>
<dbReference type="GO" id="GO:0015562">
    <property type="term" value="F:efflux transmembrane transporter activity"/>
    <property type="evidence" value="ECO:0007669"/>
    <property type="project" value="InterPro"/>
</dbReference>
<evidence type="ECO:0000256" key="8">
    <source>
        <dbReference type="SAM" id="SignalP"/>
    </source>
</evidence>
<dbReference type="SUPFAM" id="SSF56954">
    <property type="entry name" value="Outer membrane efflux proteins (OEP)"/>
    <property type="match status" value="1"/>
</dbReference>
<evidence type="ECO:0000256" key="5">
    <source>
        <dbReference type="ARBA" id="ARBA00022692"/>
    </source>
</evidence>
<evidence type="ECO:0000256" key="6">
    <source>
        <dbReference type="ARBA" id="ARBA00023136"/>
    </source>
</evidence>
<evidence type="ECO:0000256" key="1">
    <source>
        <dbReference type="ARBA" id="ARBA00004442"/>
    </source>
</evidence>
<sequence length="463" mass="52140">MRKIIVLLILLSLSIMLPHHSFSFADSNEEIFKEEALAIEKKFSKTLFLSDLLKYAYVSNPSITASKESWKIFIENYRIGKSYPDPQLMATYFPSPIETRLGPQDWNITLSQAILFPGKLTRQGKILEADTKISKLKLDKTIKNIVTSISASFYELIYIQKAVNIALANLNLNQELIKISETAYVQDKALFYDISKARAQTAQIRYDILLLKELEQAEKARINTLLNRAPDAVLGKASDLVLRDVAYGLNEIYALCMIHQEDVLIAKETVQKFDEAVKLSGYESLPSFKLGLFYASIGDPDVPTPPKDAGDDAIGVQLGLSLPLWFGKNKSQISKATASKRKAKADQLVIANQIKEKISRLWFKLQNSKRLVTLYEKELIPQSIRSVQTAETWLRQGEGSFADLLEIQATAYNFQLSLARAKADYGKILVKLEQLAGVVLDKQIKDKQIKDKKIKKNKGGRDS</sequence>
<protein>
    <submittedName>
        <fullName evidence="9">Outer membrane protein TolC</fullName>
    </submittedName>
</protein>
<dbReference type="EMBL" id="FNLL01000010">
    <property type="protein sequence ID" value="SDU50503.1"/>
    <property type="molecule type" value="Genomic_DNA"/>
</dbReference>
<dbReference type="Proteomes" id="UP000199608">
    <property type="component" value="Unassembled WGS sequence"/>
</dbReference>
<keyword evidence="7" id="KW-0998">Cell outer membrane</keyword>
<gene>
    <name evidence="9" type="ORF">SAMN04487931_110109</name>
</gene>
<keyword evidence="10" id="KW-1185">Reference proteome</keyword>
<keyword evidence="4" id="KW-1134">Transmembrane beta strand</keyword>
<evidence type="ECO:0000313" key="10">
    <source>
        <dbReference type="Proteomes" id="UP000199608"/>
    </source>
</evidence>
<evidence type="ECO:0000256" key="3">
    <source>
        <dbReference type="ARBA" id="ARBA00022448"/>
    </source>
</evidence>
<evidence type="ECO:0000256" key="2">
    <source>
        <dbReference type="ARBA" id="ARBA00007613"/>
    </source>
</evidence>
<dbReference type="PANTHER" id="PTHR30026">
    <property type="entry name" value="OUTER MEMBRANE PROTEIN TOLC"/>
    <property type="match status" value="1"/>
</dbReference>
<keyword evidence="6" id="KW-0472">Membrane</keyword>
<dbReference type="InterPro" id="IPR003423">
    <property type="entry name" value="OMP_efflux"/>
</dbReference>
<dbReference type="GO" id="GO:1990281">
    <property type="term" value="C:efflux pump complex"/>
    <property type="evidence" value="ECO:0007669"/>
    <property type="project" value="TreeGrafter"/>
</dbReference>
<evidence type="ECO:0000256" key="4">
    <source>
        <dbReference type="ARBA" id="ARBA00022452"/>
    </source>
</evidence>
<keyword evidence="5" id="KW-0812">Transmembrane</keyword>
<evidence type="ECO:0000256" key="7">
    <source>
        <dbReference type="ARBA" id="ARBA00023237"/>
    </source>
</evidence>